<protein>
    <recommendedName>
        <fullName evidence="2">DUF4232 domain-containing protein</fullName>
    </recommendedName>
</protein>
<keyword evidence="4" id="KW-1185">Reference proteome</keyword>
<gene>
    <name evidence="3" type="ordered locus">SCATT_p06520</name>
</gene>
<dbReference type="HOGENOM" id="CLU_090341_0_0_11"/>
<evidence type="ECO:0000259" key="2">
    <source>
        <dbReference type="Pfam" id="PF14016"/>
    </source>
</evidence>
<keyword evidence="3" id="KW-0614">Plasmid</keyword>
<geneLocation type="plasmid" evidence="3 4">
    <name>pSCATT</name>
</geneLocation>
<dbReference type="Proteomes" id="UP000007842">
    <property type="component" value="Plasmid pSCATT"/>
</dbReference>
<dbReference type="OrthoDB" id="3853610at2"/>
<organism evidence="3 4">
    <name type="scientific">Streptantibioticus cattleyicolor (strain ATCC 35852 / DSM 46488 / JCM 4925 / NBRC 14057 / NRRL 8057)</name>
    <name type="common">Streptomyces cattleya</name>
    <dbReference type="NCBI Taxonomy" id="1003195"/>
    <lineage>
        <taxon>Bacteria</taxon>
        <taxon>Bacillati</taxon>
        <taxon>Actinomycetota</taxon>
        <taxon>Actinomycetes</taxon>
        <taxon>Kitasatosporales</taxon>
        <taxon>Streptomycetaceae</taxon>
        <taxon>Streptantibioticus</taxon>
    </lineage>
</organism>
<evidence type="ECO:0000256" key="1">
    <source>
        <dbReference type="SAM" id="SignalP"/>
    </source>
</evidence>
<dbReference type="RefSeq" id="WP_014151536.1">
    <property type="nucleotide sequence ID" value="NC_016113.1"/>
</dbReference>
<accession>G8XH99</accession>
<dbReference type="EMBL" id="CP003229">
    <property type="protein sequence ID" value="AEW98845.1"/>
    <property type="molecule type" value="Genomic_DNA"/>
</dbReference>
<dbReference type="KEGG" id="sct:SCAT_p1087"/>
<feature type="chain" id="PRO_5003373281" description="DUF4232 domain-containing protein" evidence="1">
    <location>
        <begin position="28"/>
        <end position="177"/>
    </location>
</feature>
<name>F8JMN1_STREN</name>
<dbReference type="PATRIC" id="fig|1003195.11.peg.1043"/>
<sequence>MRRLLTAAAVASAVAATGLLGAGAATAAVTAPHTGAAACQPGTLKAAVDPSGPEQAGMNHQGTLLRLTNTGTTTCAFSGYAGLALEGAGHSAIPTTVRHGSTYFAQDPGVRQVTLRPGASAWADLVWTHVGQDTVHAKYLQISPTGSNAHSTVAFAQDLDGGRLSVTAWSASKPAIG</sequence>
<dbReference type="InterPro" id="IPR025326">
    <property type="entry name" value="DUF4232"/>
</dbReference>
<feature type="domain" description="DUF4232" evidence="2">
    <location>
        <begin position="39"/>
        <end position="169"/>
    </location>
</feature>
<keyword evidence="1" id="KW-0732">Signal</keyword>
<reference evidence="4" key="1">
    <citation type="submission" date="2011-12" db="EMBL/GenBank/DDBJ databases">
        <title>Complete genome sequence of Streptomyces cattleya strain DSM 46488.</title>
        <authorList>
            <person name="Ou H.-Y."/>
            <person name="Li P."/>
            <person name="Zhao C."/>
            <person name="O'Hagan D."/>
            <person name="Deng Z."/>
        </authorList>
    </citation>
    <scope>NUCLEOTIDE SEQUENCE [LARGE SCALE GENOMIC DNA]</scope>
    <source>
        <strain evidence="4">ATCC 35852 / DSM 46488 / JCM 4925 / NBRC 14057 / NRRL 8057</strain>
        <plasmid evidence="4">Plasmid pSCATT</plasmid>
    </source>
</reference>
<dbReference type="KEGG" id="scy:SCATT_p06520"/>
<accession>F8JMN1</accession>
<feature type="signal peptide" evidence="1">
    <location>
        <begin position="1"/>
        <end position="27"/>
    </location>
</feature>
<evidence type="ECO:0000313" key="4">
    <source>
        <dbReference type="Proteomes" id="UP000007842"/>
    </source>
</evidence>
<evidence type="ECO:0000313" key="3">
    <source>
        <dbReference type="EMBL" id="AEW98845.1"/>
    </source>
</evidence>
<proteinExistence type="predicted"/>
<dbReference type="Pfam" id="PF14016">
    <property type="entry name" value="DUF4232"/>
    <property type="match status" value="1"/>
</dbReference>
<dbReference type="AlphaFoldDB" id="F8JMN1"/>